<dbReference type="EC" id="2.7.10.2" evidence="3"/>
<proteinExistence type="inferred from homology"/>
<keyword evidence="7" id="KW-0067">ATP-binding</keyword>
<dbReference type="GO" id="GO:0042802">
    <property type="term" value="F:identical protein binding"/>
    <property type="evidence" value="ECO:0007669"/>
    <property type="project" value="UniProtKB-ARBA"/>
</dbReference>
<evidence type="ECO:0000256" key="9">
    <source>
        <dbReference type="ARBA" id="ARBA00023137"/>
    </source>
</evidence>
<dbReference type="OrthoDB" id="9794577at2"/>
<dbReference type="InterPro" id="IPR005702">
    <property type="entry name" value="Wzc-like_C"/>
</dbReference>
<evidence type="ECO:0000313" key="15">
    <source>
        <dbReference type="Proteomes" id="UP000189299"/>
    </source>
</evidence>
<dbReference type="Proteomes" id="UP000195024">
    <property type="component" value="Unassembled WGS sequence"/>
</dbReference>
<comment type="catalytic activity">
    <reaction evidence="11">
        <text>L-tyrosyl-[protein] + ATP = O-phospho-L-tyrosyl-[protein] + ADP + H(+)</text>
        <dbReference type="Rhea" id="RHEA:10596"/>
        <dbReference type="Rhea" id="RHEA-COMP:10136"/>
        <dbReference type="Rhea" id="RHEA-COMP:20101"/>
        <dbReference type="ChEBI" id="CHEBI:15378"/>
        <dbReference type="ChEBI" id="CHEBI:30616"/>
        <dbReference type="ChEBI" id="CHEBI:46858"/>
        <dbReference type="ChEBI" id="CHEBI:61978"/>
        <dbReference type="ChEBI" id="CHEBI:456216"/>
        <dbReference type="EC" id="2.7.10.2"/>
    </reaction>
</comment>
<dbReference type="EMBL" id="MSTR01000005">
    <property type="protein sequence ID" value="ONN43592.1"/>
    <property type="molecule type" value="Genomic_DNA"/>
</dbReference>
<dbReference type="InterPro" id="IPR027417">
    <property type="entry name" value="P-loop_NTPase"/>
</dbReference>
<sequence>MKKNTILPVSLLSITDKNAMVSEQYRTIRSNIQFASVDRELKTMVVTSSGPGEGKSTTAANLAVVFANSGKRVLLVDADLRKPSVALTFQLPNVNGLSNFLGDREGRPESYYHTSSVENLWVMTSGPKPPNPSELLDSKRMEEVIEQLKAVFDLIIFDLPPIATVTDAQILAAKTDGTLLVVRERKTMKQELIKAKELLSIAQATILGVVYNGAKKNADFNYYYY</sequence>
<dbReference type="EMBL" id="NGMS01000001">
    <property type="protein sequence ID" value="OTP27630.1"/>
    <property type="molecule type" value="Genomic_DNA"/>
</dbReference>
<evidence type="ECO:0000256" key="1">
    <source>
        <dbReference type="ARBA" id="ARBA00005132"/>
    </source>
</evidence>
<dbReference type="PANTHER" id="PTHR32309:SF13">
    <property type="entry name" value="FERRIC ENTEROBACTIN TRANSPORT PROTEIN FEPE"/>
    <property type="match status" value="1"/>
</dbReference>
<evidence type="ECO:0000313" key="12">
    <source>
        <dbReference type="EMBL" id="GEL81534.1"/>
    </source>
</evidence>
<dbReference type="Gene3D" id="3.40.50.300">
    <property type="entry name" value="P-loop containing nucleotide triphosphate hydrolases"/>
    <property type="match status" value="1"/>
</dbReference>
<dbReference type="GeneID" id="60999624"/>
<keyword evidence="10" id="KW-0270">Exopolysaccharide synthesis</keyword>
<dbReference type="PANTHER" id="PTHR32309">
    <property type="entry name" value="TYROSINE-PROTEIN KINASE"/>
    <property type="match status" value="1"/>
</dbReference>
<dbReference type="FunFam" id="3.40.50.300:FF:000527">
    <property type="entry name" value="Tyrosine-protein kinase etk"/>
    <property type="match status" value="1"/>
</dbReference>
<evidence type="ECO:0000256" key="5">
    <source>
        <dbReference type="ARBA" id="ARBA00022741"/>
    </source>
</evidence>
<dbReference type="SUPFAM" id="SSF52540">
    <property type="entry name" value="P-loop containing nucleoside triphosphate hydrolases"/>
    <property type="match status" value="1"/>
</dbReference>
<dbReference type="STRING" id="53346.A5802_001365"/>
<evidence type="ECO:0000256" key="7">
    <source>
        <dbReference type="ARBA" id="ARBA00022840"/>
    </source>
</evidence>
<organism evidence="13 15">
    <name type="scientific">Enterococcus mundtii</name>
    <dbReference type="NCBI Taxonomy" id="53346"/>
    <lineage>
        <taxon>Bacteria</taxon>
        <taxon>Bacillati</taxon>
        <taxon>Bacillota</taxon>
        <taxon>Bacilli</taxon>
        <taxon>Lactobacillales</taxon>
        <taxon>Enterococcaceae</taxon>
        <taxon>Enterococcus</taxon>
    </lineage>
</organism>
<dbReference type="GO" id="GO:0005524">
    <property type="term" value="F:ATP binding"/>
    <property type="evidence" value="ECO:0007669"/>
    <property type="project" value="UniProtKB-KW"/>
</dbReference>
<dbReference type="GO" id="GO:0005886">
    <property type="term" value="C:plasma membrane"/>
    <property type="evidence" value="ECO:0007669"/>
    <property type="project" value="UniProtKB-ARBA"/>
</dbReference>
<keyword evidence="6 13" id="KW-0418">Kinase</keyword>
<evidence type="ECO:0000313" key="14">
    <source>
        <dbReference type="EMBL" id="OTP27630.1"/>
    </source>
</evidence>
<keyword evidence="4" id="KW-0808">Transferase</keyword>
<name>A0A1L8ULT5_ENTMU</name>
<dbReference type="InterPro" id="IPR033756">
    <property type="entry name" value="YlxH/NBP35"/>
</dbReference>
<evidence type="ECO:0000256" key="3">
    <source>
        <dbReference type="ARBA" id="ARBA00011903"/>
    </source>
</evidence>
<dbReference type="AlphaFoldDB" id="A0A1L8ULT5"/>
<evidence type="ECO:0000256" key="2">
    <source>
        <dbReference type="ARBA" id="ARBA00007316"/>
    </source>
</evidence>
<dbReference type="Pfam" id="PF10609">
    <property type="entry name" value="ParA"/>
    <property type="match status" value="1"/>
</dbReference>
<comment type="caution">
    <text evidence="13">The sequence shown here is derived from an EMBL/GenBank/DDBJ whole genome shotgun (WGS) entry which is preliminary data.</text>
</comment>
<dbReference type="RefSeq" id="WP_062805073.1">
    <property type="nucleotide sequence ID" value="NZ_BJWA01000027.1"/>
</dbReference>
<evidence type="ECO:0000313" key="17">
    <source>
        <dbReference type="Proteomes" id="UP000321175"/>
    </source>
</evidence>
<keyword evidence="9" id="KW-0829">Tyrosine-protein kinase</keyword>
<dbReference type="NCBIfam" id="TIGR01007">
    <property type="entry name" value="eps_fam"/>
    <property type="match status" value="1"/>
</dbReference>
<accession>A0A1L8ULT5</accession>
<evidence type="ECO:0000313" key="16">
    <source>
        <dbReference type="Proteomes" id="UP000195024"/>
    </source>
</evidence>
<evidence type="ECO:0000256" key="6">
    <source>
        <dbReference type="ARBA" id="ARBA00022777"/>
    </source>
</evidence>
<dbReference type="EMBL" id="BJWA01000027">
    <property type="protein sequence ID" value="GEL81534.1"/>
    <property type="molecule type" value="Genomic_DNA"/>
</dbReference>
<dbReference type="GO" id="GO:0004715">
    <property type="term" value="F:non-membrane spanning protein tyrosine kinase activity"/>
    <property type="evidence" value="ECO:0007669"/>
    <property type="project" value="UniProtKB-EC"/>
</dbReference>
<evidence type="ECO:0000256" key="10">
    <source>
        <dbReference type="ARBA" id="ARBA00023169"/>
    </source>
</evidence>
<reference evidence="14 16" key="2">
    <citation type="submission" date="2017-05" db="EMBL/GenBank/DDBJ databases">
        <title>The Genome Sequence of Enterococcus mundtii 6B1_DIV0119.</title>
        <authorList>
            <consortium name="The Broad Institute Genomics Platform"/>
            <consortium name="The Broad Institute Genomic Center for Infectious Diseases"/>
            <person name="Earl A."/>
            <person name="Manson A."/>
            <person name="Schwartman J."/>
            <person name="Gilmore M."/>
            <person name="Abouelleil A."/>
            <person name="Cao P."/>
            <person name="Chapman S."/>
            <person name="Cusick C."/>
            <person name="Shea T."/>
            <person name="Young S."/>
            <person name="Neafsey D."/>
            <person name="Nusbaum C."/>
            <person name="Birren B."/>
        </authorList>
    </citation>
    <scope>NUCLEOTIDE SEQUENCE [LARGE SCALE GENOMIC DNA]</scope>
    <source>
        <strain evidence="14 16">6B1_DIV0119</strain>
    </source>
</reference>
<evidence type="ECO:0000256" key="4">
    <source>
        <dbReference type="ARBA" id="ARBA00022679"/>
    </source>
</evidence>
<evidence type="ECO:0000313" key="13">
    <source>
        <dbReference type="EMBL" id="ONN43592.1"/>
    </source>
</evidence>
<protein>
    <recommendedName>
        <fullName evidence="3">non-specific protein-tyrosine kinase</fullName>
        <ecNumber evidence="3">2.7.10.2</ecNumber>
    </recommendedName>
</protein>
<reference evidence="12 17" key="3">
    <citation type="submission" date="2019-07" db="EMBL/GenBank/DDBJ databases">
        <title>Whole genome shotgun sequence of Enterococcus mundtii NBRC 100490.</title>
        <authorList>
            <person name="Hosoyama A."/>
            <person name="Uohara A."/>
            <person name="Ohji S."/>
            <person name="Ichikawa N."/>
        </authorList>
    </citation>
    <scope>NUCLEOTIDE SEQUENCE [LARGE SCALE GENOMIC DNA]</scope>
    <source>
        <strain evidence="12 17">NBRC 100490</strain>
    </source>
</reference>
<keyword evidence="8" id="KW-0972">Capsule biogenesis/degradation</keyword>
<dbReference type="Proteomes" id="UP000321175">
    <property type="component" value="Unassembled WGS sequence"/>
</dbReference>
<reference evidence="13 15" key="1">
    <citation type="submission" date="2016-12" db="EMBL/GenBank/DDBJ databases">
        <authorList>
            <person name="Song W.-J."/>
            <person name="Kurnit D.M."/>
        </authorList>
    </citation>
    <scope>NUCLEOTIDE SEQUENCE [LARGE SCALE GENOMIC DNA]</scope>
    <source>
        <strain evidence="13 15">CGB1038-1_S1</strain>
    </source>
</reference>
<evidence type="ECO:0000256" key="11">
    <source>
        <dbReference type="ARBA" id="ARBA00051245"/>
    </source>
</evidence>
<dbReference type="InterPro" id="IPR050445">
    <property type="entry name" value="Bact_polysacc_biosynth/exp"/>
</dbReference>
<gene>
    <name evidence="12" type="primary">cap5B</name>
    <name evidence="14" type="ORF">A5802_001365</name>
    <name evidence="13" type="ORF">BTN92_07115</name>
    <name evidence="12" type="ORF">EMU01_26780</name>
</gene>
<evidence type="ECO:0000256" key="8">
    <source>
        <dbReference type="ARBA" id="ARBA00022903"/>
    </source>
</evidence>
<dbReference type="GO" id="GO:0000271">
    <property type="term" value="P:polysaccharide biosynthetic process"/>
    <property type="evidence" value="ECO:0007669"/>
    <property type="project" value="UniProtKB-KW"/>
</dbReference>
<dbReference type="CDD" id="cd05387">
    <property type="entry name" value="BY-kinase"/>
    <property type="match status" value="1"/>
</dbReference>
<keyword evidence="5" id="KW-0547">Nucleotide-binding</keyword>
<comment type="pathway">
    <text evidence="1">Capsule biogenesis; capsule polysaccharide biosynthesis.</text>
</comment>
<dbReference type="Proteomes" id="UP000189299">
    <property type="component" value="Unassembled WGS sequence"/>
</dbReference>
<keyword evidence="17" id="KW-1185">Reference proteome</keyword>
<comment type="similarity">
    <text evidence="2">Belongs to the CpsD/CapB family.</text>
</comment>